<evidence type="ECO:0000256" key="1">
    <source>
        <dbReference type="ARBA" id="ARBA00004141"/>
    </source>
</evidence>
<evidence type="ECO:0000256" key="4">
    <source>
        <dbReference type="ARBA" id="ARBA00023136"/>
    </source>
</evidence>
<feature type="transmembrane region" description="Helical" evidence="5">
    <location>
        <begin position="171"/>
        <end position="191"/>
    </location>
</feature>
<dbReference type="Gene3D" id="1.50.10.150">
    <property type="entry name" value="Voltage-dependent anion channel"/>
    <property type="match status" value="1"/>
</dbReference>
<dbReference type="PANTHER" id="PTHR37955:SF1">
    <property type="entry name" value="DEP DOMAIN-CONTAINING PROTEIN"/>
    <property type="match status" value="1"/>
</dbReference>
<dbReference type="EMBL" id="CYGX02000102">
    <property type="protein sequence ID" value="SIT48414.1"/>
    <property type="molecule type" value="Genomic_DNA"/>
</dbReference>
<dbReference type="InterPro" id="IPR038665">
    <property type="entry name" value="Voltage-dep_anion_channel_sf"/>
</dbReference>
<feature type="transmembrane region" description="Helical" evidence="5">
    <location>
        <begin position="197"/>
        <end position="219"/>
    </location>
</feature>
<dbReference type="Proteomes" id="UP000187012">
    <property type="component" value="Unassembled WGS sequence"/>
</dbReference>
<accession>A0A1N7SM49</accession>
<keyword evidence="2 5" id="KW-0812">Transmembrane</keyword>
<dbReference type="InterPro" id="IPR004695">
    <property type="entry name" value="SLAC1/Mae1/Ssu1/TehA"/>
</dbReference>
<keyword evidence="7" id="KW-1185">Reference proteome</keyword>
<evidence type="ECO:0000256" key="3">
    <source>
        <dbReference type="ARBA" id="ARBA00022989"/>
    </source>
</evidence>
<dbReference type="RefSeq" id="WP_245841696.1">
    <property type="nucleotide sequence ID" value="NZ_CYGX02000102.1"/>
</dbReference>
<dbReference type="InterPro" id="IPR052951">
    <property type="entry name" value="Tellurite_res_ion_channel"/>
</dbReference>
<comment type="subcellular location">
    <subcellularLocation>
        <location evidence="1">Membrane</location>
        <topology evidence="1">Multi-pass membrane protein</topology>
    </subcellularLocation>
</comment>
<feature type="transmembrane region" description="Helical" evidence="5">
    <location>
        <begin position="40"/>
        <end position="58"/>
    </location>
</feature>
<gene>
    <name evidence="6" type="ORF">BN2475_1020014</name>
</gene>
<reference evidence="6 7" key="1">
    <citation type="submission" date="2016-12" db="EMBL/GenBank/DDBJ databases">
        <authorList>
            <person name="Song W.-J."/>
            <person name="Kurnit D.M."/>
        </authorList>
    </citation>
    <scope>NUCLEOTIDE SEQUENCE [LARGE SCALE GENOMIC DNA]</scope>
    <source>
        <strain evidence="6 7">STM7296</strain>
    </source>
</reference>
<dbReference type="GO" id="GO:0046583">
    <property type="term" value="F:monoatomic cation efflux transmembrane transporter activity"/>
    <property type="evidence" value="ECO:0007669"/>
    <property type="project" value="TreeGrafter"/>
</dbReference>
<feature type="transmembrane region" description="Helical" evidence="5">
    <location>
        <begin position="288"/>
        <end position="306"/>
    </location>
</feature>
<evidence type="ECO:0000313" key="6">
    <source>
        <dbReference type="EMBL" id="SIT48414.1"/>
    </source>
</evidence>
<dbReference type="NCBIfam" id="NF008032">
    <property type="entry name" value="PRK10764.1"/>
    <property type="match status" value="1"/>
</dbReference>
<keyword evidence="4 5" id="KW-0472">Membrane</keyword>
<dbReference type="PANTHER" id="PTHR37955">
    <property type="entry name" value="TELLURITE RESISTANCE PROTEIN TEHA"/>
    <property type="match status" value="1"/>
</dbReference>
<dbReference type="AlphaFoldDB" id="A0A1N7SM49"/>
<organism evidence="6 7">
    <name type="scientific">Paraburkholderia ribeironis</name>
    <dbReference type="NCBI Taxonomy" id="1247936"/>
    <lineage>
        <taxon>Bacteria</taxon>
        <taxon>Pseudomonadati</taxon>
        <taxon>Pseudomonadota</taxon>
        <taxon>Betaproteobacteria</taxon>
        <taxon>Burkholderiales</taxon>
        <taxon>Burkholderiaceae</taxon>
        <taxon>Paraburkholderia</taxon>
    </lineage>
</organism>
<evidence type="ECO:0000256" key="2">
    <source>
        <dbReference type="ARBA" id="ARBA00022692"/>
    </source>
</evidence>
<feature type="transmembrane region" description="Helical" evidence="5">
    <location>
        <begin position="231"/>
        <end position="249"/>
    </location>
</feature>
<proteinExistence type="predicted"/>
<dbReference type="GO" id="GO:0005886">
    <property type="term" value="C:plasma membrane"/>
    <property type="evidence" value="ECO:0007669"/>
    <property type="project" value="TreeGrafter"/>
</dbReference>
<feature type="transmembrane region" description="Helical" evidence="5">
    <location>
        <begin position="261"/>
        <end position="281"/>
    </location>
</feature>
<name>A0A1N7SM49_9BURK</name>
<dbReference type="Pfam" id="PF03595">
    <property type="entry name" value="SLAC1"/>
    <property type="match status" value="1"/>
</dbReference>
<protein>
    <submittedName>
        <fullName evidence="6">Tellurite resistance protein TehA (Modular protein)</fullName>
    </submittedName>
</protein>
<keyword evidence="3 5" id="KW-1133">Transmembrane helix</keyword>
<dbReference type="STRING" id="1247936.BN2475_1020014"/>
<evidence type="ECO:0000256" key="5">
    <source>
        <dbReference type="SAM" id="Phobius"/>
    </source>
</evidence>
<sequence length="352" mass="37686">MDNSNKDCSLAASPARDEHHHCDTATPTTTRFMHICRTHIPASHFGIVLGVSGLGQGWRIATRLWGLPPIAAEVLLAIAGLVWAILAIGYLWQAIRNFEAVKAEFLHPVQGGTPALLAVSTLLVAMAVLPYSITVAWLLAMSAIAWHVSFSLWHTGTLWQGGRNSEDMVPTLYLPTVAGNFTSAAALGSLGYPDWGWLFLGAGLFSWLALESLVIHRLWHSTAIPARQRPLIGIQFAPPVVCAMAWLALSPGSTDHWLLMLWGYGLFQLLLGLRLGLWLGVQSFIPAYWAYTFGIAAATVCSLKLAQSGVRSADCARTASGLGGANLGGASIGFHVIVPSGLADIPYSLSID</sequence>
<evidence type="ECO:0000313" key="7">
    <source>
        <dbReference type="Proteomes" id="UP000187012"/>
    </source>
</evidence>
<feature type="transmembrane region" description="Helical" evidence="5">
    <location>
        <begin position="137"/>
        <end position="159"/>
    </location>
</feature>
<feature type="transmembrane region" description="Helical" evidence="5">
    <location>
        <begin position="70"/>
        <end position="92"/>
    </location>
</feature>